<dbReference type="CDD" id="cd17535">
    <property type="entry name" value="REC_NarL-like"/>
    <property type="match status" value="1"/>
</dbReference>
<keyword evidence="1" id="KW-0805">Transcription regulation</keyword>
<accession>F5XHW0</accession>
<evidence type="ECO:0000313" key="7">
    <source>
        <dbReference type="Proteomes" id="UP000007947"/>
    </source>
</evidence>
<dbReference type="SMART" id="SM00448">
    <property type="entry name" value="REC"/>
    <property type="match status" value="1"/>
</dbReference>
<dbReference type="InterPro" id="IPR001789">
    <property type="entry name" value="Sig_transdc_resp-reg_receiver"/>
</dbReference>
<evidence type="ECO:0000313" key="6">
    <source>
        <dbReference type="EMBL" id="BAK33255.1"/>
    </source>
</evidence>
<dbReference type="eggNOG" id="COG2197">
    <property type="taxonomic scope" value="Bacteria"/>
</dbReference>
<dbReference type="HOGENOM" id="CLU_000445_69_15_11"/>
<evidence type="ECO:0000256" key="2">
    <source>
        <dbReference type="ARBA" id="ARBA00023125"/>
    </source>
</evidence>
<dbReference type="PANTHER" id="PTHR43214">
    <property type="entry name" value="TWO-COMPONENT RESPONSE REGULATOR"/>
    <property type="match status" value="1"/>
</dbReference>
<dbReference type="Proteomes" id="UP000007947">
    <property type="component" value="Chromosome"/>
</dbReference>
<evidence type="ECO:0000259" key="5">
    <source>
        <dbReference type="PROSITE" id="PS50110"/>
    </source>
</evidence>
<evidence type="ECO:0000256" key="3">
    <source>
        <dbReference type="ARBA" id="ARBA00023163"/>
    </source>
</evidence>
<dbReference type="GO" id="GO:0000160">
    <property type="term" value="P:phosphorelay signal transduction system"/>
    <property type="evidence" value="ECO:0007669"/>
    <property type="project" value="InterPro"/>
</dbReference>
<gene>
    <name evidence="6" type="ordered locus">MLP_02410</name>
</gene>
<reference evidence="6 7" key="1">
    <citation type="submission" date="2011-05" db="EMBL/GenBank/DDBJ databases">
        <title>Whole genome sequence of Microlunatus phosphovorus NM-1.</title>
        <authorList>
            <person name="Hosoyama A."/>
            <person name="Sasaki K."/>
            <person name="Harada T."/>
            <person name="Igarashi R."/>
            <person name="Kawakoshi A."/>
            <person name="Sasagawa M."/>
            <person name="Fukada J."/>
            <person name="Nakamura S."/>
            <person name="Katano Y."/>
            <person name="Hanada S."/>
            <person name="Kamagata Y."/>
            <person name="Nakamura N."/>
            <person name="Yamazaki S."/>
            <person name="Fujita N."/>
        </authorList>
    </citation>
    <scope>NUCLEOTIDE SEQUENCE [LARGE SCALE GENOMIC DNA]</scope>
    <source>
        <strain evidence="7">ATCC 700054 / DSM 10555 / JCM 9379 / NBRC 101784 / NCIMB 13414 / VKM Ac-1990 / NM-1</strain>
    </source>
</reference>
<dbReference type="Gene3D" id="3.40.50.2300">
    <property type="match status" value="1"/>
</dbReference>
<dbReference type="AlphaFoldDB" id="F5XHW0"/>
<dbReference type="SUPFAM" id="SSF52172">
    <property type="entry name" value="CheY-like"/>
    <property type="match status" value="1"/>
</dbReference>
<keyword evidence="3" id="KW-0804">Transcription</keyword>
<dbReference type="RefSeq" id="WP_013861144.1">
    <property type="nucleotide sequence ID" value="NC_015635.1"/>
</dbReference>
<dbReference type="InterPro" id="IPR011006">
    <property type="entry name" value="CheY-like_superfamily"/>
</dbReference>
<dbReference type="STRING" id="1032480.MLP_02410"/>
<evidence type="ECO:0000256" key="4">
    <source>
        <dbReference type="PROSITE-ProRule" id="PRU00169"/>
    </source>
</evidence>
<feature type="domain" description="Response regulatory" evidence="5">
    <location>
        <begin position="12"/>
        <end position="107"/>
    </location>
</feature>
<dbReference type="InterPro" id="IPR039420">
    <property type="entry name" value="WalR-like"/>
</dbReference>
<organism evidence="6 7">
    <name type="scientific">Microlunatus phosphovorus (strain ATCC 700054 / DSM 10555 / JCM 9379 / NBRC 101784 / NCIMB 13414 / VKM Ac-1990 / NM-1)</name>
    <dbReference type="NCBI Taxonomy" id="1032480"/>
    <lineage>
        <taxon>Bacteria</taxon>
        <taxon>Bacillati</taxon>
        <taxon>Actinomycetota</taxon>
        <taxon>Actinomycetes</taxon>
        <taxon>Propionibacteriales</taxon>
        <taxon>Propionibacteriaceae</taxon>
        <taxon>Microlunatus</taxon>
    </lineage>
</organism>
<protein>
    <submittedName>
        <fullName evidence="6">Putative two-component system response regulator</fullName>
    </submittedName>
</protein>
<dbReference type="Pfam" id="PF00072">
    <property type="entry name" value="Response_reg"/>
    <property type="match status" value="1"/>
</dbReference>
<feature type="modified residue" description="4-aspartylphosphate" evidence="4">
    <location>
        <position position="63"/>
    </location>
</feature>
<evidence type="ECO:0000256" key="1">
    <source>
        <dbReference type="ARBA" id="ARBA00023015"/>
    </source>
</evidence>
<keyword evidence="4" id="KW-0597">Phosphoprotein</keyword>
<dbReference type="GO" id="GO:0003677">
    <property type="term" value="F:DNA binding"/>
    <property type="evidence" value="ECO:0007669"/>
    <property type="project" value="UniProtKB-KW"/>
</dbReference>
<dbReference type="InterPro" id="IPR058245">
    <property type="entry name" value="NreC/VraR/RcsB-like_REC"/>
</dbReference>
<dbReference type="PANTHER" id="PTHR43214:SF24">
    <property type="entry name" value="TRANSCRIPTIONAL REGULATORY PROTEIN NARL-RELATED"/>
    <property type="match status" value="1"/>
</dbReference>
<sequence>MSGPAEVPAPLRVLIADDNDLLRAGLVTVLSSDPGIRVCGEAADGPGAVRLAVRTQPQVVLMDIEMPGGDGITATRELVRNLPDTRVLVLTMFDLDDYIVEARRASC</sequence>
<proteinExistence type="predicted"/>
<keyword evidence="2" id="KW-0238">DNA-binding</keyword>
<dbReference type="EMBL" id="AP012204">
    <property type="protein sequence ID" value="BAK33255.1"/>
    <property type="molecule type" value="Genomic_DNA"/>
</dbReference>
<dbReference type="KEGG" id="mph:MLP_02410"/>
<keyword evidence="7" id="KW-1185">Reference proteome</keyword>
<dbReference type="PROSITE" id="PS50110">
    <property type="entry name" value="RESPONSE_REGULATORY"/>
    <property type="match status" value="1"/>
</dbReference>
<name>F5XHW0_MICPN</name>